<dbReference type="CDD" id="cd09020">
    <property type="entry name" value="D-hex-6-P-epi_like"/>
    <property type="match status" value="1"/>
</dbReference>
<dbReference type="PANTHER" id="PTHR11122:SF13">
    <property type="entry name" value="GLUCOSE-6-PHOSPHATE 1-EPIMERASE"/>
    <property type="match status" value="1"/>
</dbReference>
<dbReference type="InterPro" id="IPR008183">
    <property type="entry name" value="Aldose_1/G6P_1-epimerase"/>
</dbReference>
<organism evidence="6 7">
    <name type="scientific">Bifidobacterium samirii</name>
    <dbReference type="NCBI Taxonomy" id="2306974"/>
    <lineage>
        <taxon>Bacteria</taxon>
        <taxon>Bacillati</taxon>
        <taxon>Actinomycetota</taxon>
        <taxon>Actinomycetes</taxon>
        <taxon>Bifidobacteriales</taxon>
        <taxon>Bifidobacteriaceae</taxon>
        <taxon>Bifidobacterium</taxon>
    </lineage>
</organism>
<dbReference type="Pfam" id="PF01263">
    <property type="entry name" value="Aldose_epim"/>
    <property type="match status" value="1"/>
</dbReference>
<dbReference type="GO" id="GO:0030246">
    <property type="term" value="F:carbohydrate binding"/>
    <property type="evidence" value="ECO:0007669"/>
    <property type="project" value="UniProtKB-UniRule"/>
</dbReference>
<dbReference type="EMBL" id="QXGK01000011">
    <property type="protein sequence ID" value="RSX56256.1"/>
    <property type="molecule type" value="Genomic_DNA"/>
</dbReference>
<sequence length="292" mass="31975">MACMSNTFILRTLANDAGTAMVSDHGAHLTLWKPASQSTPVVWQPKSIYLGEETAIRGGIPVIFPWFNGGYAHGEPTAKKPKHGFARVSAWTLDEDTLTDAHARYTLDSSTIAQELLDRFISGPDPHFYAELDIHAADTLGVTLRVENTGDTPIEYEAALHTYFQVSDVTRTRVAGLEHATYLDGTKPDFPVCQQGDDPVAFDGTVLDRIYYSEDELRIEDEALGRTIVVGKTGSPQTVVWNPGQEGGDRMADMRAGEWRDFVCVEAAANRDRPIVLAPGESHTIGQSVRVA</sequence>
<dbReference type="EC" id="5.1.3.15" evidence="4"/>
<evidence type="ECO:0000256" key="5">
    <source>
        <dbReference type="PIRSR" id="PIRSR016020-1"/>
    </source>
</evidence>
<dbReference type="GO" id="GO:0047938">
    <property type="term" value="F:glucose-6-phosphate 1-epimerase activity"/>
    <property type="evidence" value="ECO:0007669"/>
    <property type="project" value="UniProtKB-UniRule"/>
</dbReference>
<dbReference type="GO" id="GO:0005975">
    <property type="term" value="P:carbohydrate metabolic process"/>
    <property type="evidence" value="ECO:0007669"/>
    <property type="project" value="InterPro"/>
</dbReference>
<accession>A0A430FTW0</accession>
<dbReference type="InterPro" id="IPR011013">
    <property type="entry name" value="Gal_mutarotase_sf_dom"/>
</dbReference>
<dbReference type="AlphaFoldDB" id="A0A430FTW0"/>
<evidence type="ECO:0000313" key="7">
    <source>
        <dbReference type="Proteomes" id="UP000287470"/>
    </source>
</evidence>
<dbReference type="InterPro" id="IPR025532">
    <property type="entry name" value="G6P_1-epimerase"/>
</dbReference>
<keyword evidence="7" id="KW-1185">Reference proteome</keyword>
<dbReference type="Proteomes" id="UP000287470">
    <property type="component" value="Unassembled WGS sequence"/>
</dbReference>
<evidence type="ECO:0000256" key="1">
    <source>
        <dbReference type="ARBA" id="ARBA00001096"/>
    </source>
</evidence>
<protein>
    <recommendedName>
        <fullName evidence="4">Putative glucose-6-phosphate 1-epimerase</fullName>
        <ecNumber evidence="4">5.1.3.15</ecNumber>
    </recommendedName>
</protein>
<evidence type="ECO:0000256" key="3">
    <source>
        <dbReference type="ARBA" id="ARBA00023235"/>
    </source>
</evidence>
<keyword evidence="3 4" id="KW-0413">Isomerase</keyword>
<dbReference type="SUPFAM" id="SSF74650">
    <property type="entry name" value="Galactose mutarotase-like"/>
    <property type="match status" value="1"/>
</dbReference>
<evidence type="ECO:0000256" key="2">
    <source>
        <dbReference type="ARBA" id="ARBA00005866"/>
    </source>
</evidence>
<comment type="similarity">
    <text evidence="2 4">Belongs to the glucose-6-phosphate 1-epimerase family.</text>
</comment>
<dbReference type="Gene3D" id="2.70.98.10">
    <property type="match status" value="1"/>
</dbReference>
<feature type="active site" evidence="5">
    <location>
        <position position="161"/>
    </location>
</feature>
<comment type="caution">
    <text evidence="6">The sequence shown here is derived from an EMBL/GenBank/DDBJ whole genome shotgun (WGS) entry which is preliminary data.</text>
</comment>
<evidence type="ECO:0000313" key="6">
    <source>
        <dbReference type="EMBL" id="RSX56256.1"/>
    </source>
</evidence>
<dbReference type="PIRSF" id="PIRSF016020">
    <property type="entry name" value="PHexose_mutarotase"/>
    <property type="match status" value="1"/>
</dbReference>
<dbReference type="InterPro" id="IPR014718">
    <property type="entry name" value="GH-type_carb-bd"/>
</dbReference>
<proteinExistence type="inferred from homology"/>
<name>A0A430FTW0_9BIFI</name>
<feature type="active site" evidence="5">
    <location>
        <position position="266"/>
    </location>
</feature>
<dbReference type="PANTHER" id="PTHR11122">
    <property type="entry name" value="APOSPORY-ASSOCIATED PROTEIN C-RELATED"/>
    <property type="match status" value="1"/>
</dbReference>
<reference evidence="6 7" key="1">
    <citation type="submission" date="2018-09" db="EMBL/GenBank/DDBJ databases">
        <title>Characterization of the phylogenetic diversity of five novel species belonging to the genus Bifidobacterium.</title>
        <authorList>
            <person name="Lugli G.A."/>
            <person name="Duranti S."/>
            <person name="Milani C."/>
        </authorList>
    </citation>
    <scope>NUCLEOTIDE SEQUENCE [LARGE SCALE GENOMIC DNA]</scope>
    <source>
        <strain evidence="6 7">2033B</strain>
    </source>
</reference>
<gene>
    <name evidence="6" type="ORF">D2E24_1245</name>
</gene>
<comment type="catalytic activity">
    <reaction evidence="1">
        <text>alpha-D-glucose 6-phosphate = beta-D-glucose 6-phosphate</text>
        <dbReference type="Rhea" id="RHEA:16249"/>
        <dbReference type="ChEBI" id="CHEBI:58225"/>
        <dbReference type="ChEBI" id="CHEBI:58247"/>
        <dbReference type="EC" id="5.1.3.15"/>
    </reaction>
</comment>
<evidence type="ECO:0000256" key="4">
    <source>
        <dbReference type="PIRNR" id="PIRNR016020"/>
    </source>
</evidence>